<evidence type="ECO:0000259" key="4">
    <source>
        <dbReference type="PROSITE" id="PS50968"/>
    </source>
</evidence>
<dbReference type="PROSITE" id="PS50968">
    <property type="entry name" value="BIOTINYL_LIPOYL"/>
    <property type="match status" value="1"/>
</dbReference>
<sequence length="203" mass="21509">MWHVGVPLFIVALSAGLLLAALFVRGEPPEMSRGDRWMSGLVCLTLAGDAAFGDSRPAIEREWKGAAALFAGLALAIQMWRHYAWRRRSAREPSPVPPAAGEERPAGEVTPAETALGRSEAMVLTMPVLGERVTEGTVTRWLKQVGDTVAANEPLLEVSTDKVDTEIPAPTAGTLLEIKVAAQVTVPAGATLAVIGAPPRELT</sequence>
<dbReference type="SUPFAM" id="SSF51230">
    <property type="entry name" value="Single hybrid motif"/>
    <property type="match status" value="1"/>
</dbReference>
<dbReference type="GO" id="GO:0006099">
    <property type="term" value="P:tricarboxylic acid cycle"/>
    <property type="evidence" value="ECO:0007669"/>
    <property type="project" value="TreeGrafter"/>
</dbReference>
<evidence type="ECO:0000256" key="1">
    <source>
        <dbReference type="ARBA" id="ARBA00022823"/>
    </source>
</evidence>
<dbReference type="InterPro" id="IPR050537">
    <property type="entry name" value="2-oxoacid_dehydrogenase"/>
</dbReference>
<feature type="transmembrane region" description="Helical" evidence="3">
    <location>
        <begin position="6"/>
        <end position="24"/>
    </location>
</feature>
<dbReference type="EMBL" id="LT607754">
    <property type="protein sequence ID" value="SCG69307.1"/>
    <property type="molecule type" value="Genomic_DNA"/>
</dbReference>
<dbReference type="AlphaFoldDB" id="A0A1C5JFG5"/>
<dbReference type="PROSITE" id="PS00189">
    <property type="entry name" value="LIPOYL"/>
    <property type="match status" value="1"/>
</dbReference>
<accession>A0A1C5JFG5</accession>
<organism evidence="5 6">
    <name type="scientific">Micromonospora inositola</name>
    <dbReference type="NCBI Taxonomy" id="47865"/>
    <lineage>
        <taxon>Bacteria</taxon>
        <taxon>Bacillati</taxon>
        <taxon>Actinomycetota</taxon>
        <taxon>Actinomycetes</taxon>
        <taxon>Micromonosporales</taxon>
        <taxon>Micromonosporaceae</taxon>
        <taxon>Micromonospora</taxon>
    </lineage>
</organism>
<evidence type="ECO:0000256" key="3">
    <source>
        <dbReference type="SAM" id="Phobius"/>
    </source>
</evidence>
<proteinExistence type="predicted"/>
<dbReference type="PANTHER" id="PTHR43416">
    <property type="entry name" value="DIHYDROLIPOYLLYSINE-RESIDUE SUCCINYLTRANSFERASE COMPONENT OF 2-OXOGLUTARATE DEHYDROGENASE COMPLEX, MITOCHONDRIAL-RELATED"/>
    <property type="match status" value="1"/>
</dbReference>
<name>A0A1C5JFG5_9ACTN</name>
<feature type="domain" description="Lipoyl-binding" evidence="4">
    <location>
        <begin position="121"/>
        <end position="196"/>
    </location>
</feature>
<dbReference type="Gene3D" id="2.40.50.100">
    <property type="match status" value="1"/>
</dbReference>
<reference evidence="6" key="1">
    <citation type="submission" date="2016-06" db="EMBL/GenBank/DDBJ databases">
        <authorList>
            <person name="Varghese N."/>
            <person name="Submissions Spin"/>
        </authorList>
    </citation>
    <scope>NUCLEOTIDE SEQUENCE [LARGE SCALE GENOMIC DNA]</scope>
    <source>
        <strain evidence="6">DSM 43819</strain>
    </source>
</reference>
<dbReference type="GO" id="GO:0005829">
    <property type="term" value="C:cytosol"/>
    <property type="evidence" value="ECO:0007669"/>
    <property type="project" value="TreeGrafter"/>
</dbReference>
<dbReference type="Pfam" id="PF00364">
    <property type="entry name" value="Biotin_lipoyl"/>
    <property type="match status" value="1"/>
</dbReference>
<dbReference type="InterPro" id="IPR011053">
    <property type="entry name" value="Single_hybrid_motif"/>
</dbReference>
<keyword evidence="3" id="KW-0812">Transmembrane</keyword>
<dbReference type="PANTHER" id="PTHR43416:SF8">
    <property type="entry name" value="LIPOAMIDE ACYLTRANSFERASE COMPONENT OF BRANCHED-CHAIN ALPHA-KETO ACID DEHYDROGENASE COMPLEX"/>
    <property type="match status" value="1"/>
</dbReference>
<evidence type="ECO:0000256" key="2">
    <source>
        <dbReference type="SAM" id="MobiDB-lite"/>
    </source>
</evidence>
<keyword evidence="6" id="KW-1185">Reference proteome</keyword>
<evidence type="ECO:0000313" key="6">
    <source>
        <dbReference type="Proteomes" id="UP000198221"/>
    </source>
</evidence>
<keyword evidence="1" id="KW-0450">Lipoyl</keyword>
<dbReference type="Proteomes" id="UP000198221">
    <property type="component" value="Chromosome I"/>
</dbReference>
<dbReference type="GO" id="GO:0004149">
    <property type="term" value="F:dihydrolipoyllysine-residue succinyltransferase activity"/>
    <property type="evidence" value="ECO:0007669"/>
    <property type="project" value="TreeGrafter"/>
</dbReference>
<gene>
    <name evidence="5" type="ORF">GA0070613_4584</name>
</gene>
<keyword evidence="3" id="KW-0472">Membrane</keyword>
<feature type="region of interest" description="Disordered" evidence="2">
    <location>
        <begin position="91"/>
        <end position="113"/>
    </location>
</feature>
<dbReference type="InterPro" id="IPR000089">
    <property type="entry name" value="Biotin_lipoyl"/>
</dbReference>
<evidence type="ECO:0000313" key="5">
    <source>
        <dbReference type="EMBL" id="SCG69307.1"/>
    </source>
</evidence>
<keyword evidence="3" id="KW-1133">Transmembrane helix</keyword>
<dbReference type="CDD" id="cd06849">
    <property type="entry name" value="lipoyl_domain"/>
    <property type="match status" value="1"/>
</dbReference>
<dbReference type="InterPro" id="IPR003016">
    <property type="entry name" value="2-oxoA_DH_lipoyl-BS"/>
</dbReference>
<protein>
    <submittedName>
        <fullName evidence="5">Biotin-requiring enzyme</fullName>
    </submittedName>
</protein>
<dbReference type="OrthoDB" id="9805770at2"/>